<feature type="transmembrane region" description="Helical" evidence="1">
    <location>
        <begin position="62"/>
        <end position="80"/>
    </location>
</feature>
<dbReference type="Proteomes" id="UP000019666">
    <property type="component" value="Unassembled WGS sequence"/>
</dbReference>
<dbReference type="HOGENOM" id="CLU_574756_0_0_5"/>
<feature type="transmembrane region" description="Helical" evidence="1">
    <location>
        <begin position="104"/>
        <end position="122"/>
    </location>
</feature>
<dbReference type="EMBL" id="AOSK01000094">
    <property type="protein sequence ID" value="EYD75067.1"/>
    <property type="molecule type" value="Genomic_DNA"/>
</dbReference>
<feature type="transmembrane region" description="Helical" evidence="1">
    <location>
        <begin position="382"/>
        <end position="405"/>
    </location>
</feature>
<evidence type="ECO:0000313" key="2">
    <source>
        <dbReference type="EMBL" id="EYD75067.1"/>
    </source>
</evidence>
<dbReference type="InterPro" id="IPR029468">
    <property type="entry name" value="O-ag_pol_Wzy"/>
</dbReference>
<proteinExistence type="predicted"/>
<evidence type="ECO:0000256" key="1">
    <source>
        <dbReference type="SAM" id="Phobius"/>
    </source>
</evidence>
<feature type="transmembrane region" description="Helical" evidence="1">
    <location>
        <begin position="7"/>
        <end position="25"/>
    </location>
</feature>
<feature type="transmembrane region" description="Helical" evidence="1">
    <location>
        <begin position="258"/>
        <end position="274"/>
    </location>
</feature>
<gene>
    <name evidence="2" type="ORF">Rumeso_03395</name>
</gene>
<name>A0A017HKS8_9RHOB</name>
<dbReference type="RefSeq" id="WP_037279745.1">
    <property type="nucleotide sequence ID" value="NZ_KK088564.1"/>
</dbReference>
<keyword evidence="3" id="KW-1185">Reference proteome</keyword>
<feature type="transmembrane region" description="Helical" evidence="1">
    <location>
        <begin position="184"/>
        <end position="206"/>
    </location>
</feature>
<organism evidence="2 3">
    <name type="scientific">Rubellimicrobium mesophilum DSM 19309</name>
    <dbReference type="NCBI Taxonomy" id="442562"/>
    <lineage>
        <taxon>Bacteria</taxon>
        <taxon>Pseudomonadati</taxon>
        <taxon>Pseudomonadota</taxon>
        <taxon>Alphaproteobacteria</taxon>
        <taxon>Rhodobacterales</taxon>
        <taxon>Roseobacteraceae</taxon>
        <taxon>Rubellimicrobium</taxon>
    </lineage>
</organism>
<feature type="transmembrane region" description="Helical" evidence="1">
    <location>
        <begin position="143"/>
        <end position="164"/>
    </location>
</feature>
<dbReference type="STRING" id="442562.Rumeso_03395"/>
<keyword evidence="1" id="KW-0812">Transmembrane</keyword>
<sequence length="475" mass="52046">MKVSIYLILETILLVCLVVWFYLAKPGADPLTIWICLAIFYAYFLLAFVSPTTVVDGRPSYLSFRLGFLTFSYLLYFSPYQEYVLGLDRLGFSFYVRDTFRENSNLAVIAATIGVVAFCSGVRSARRRASAPAGGEGWRISPTLSWVAVPFLMMLLGLYFAMGWRSSGEGSYTQTASGGIVADGAVVMILMLCMLIVARAVILLAARRRLDPFTALGLVLSLWWALRLLSFGDRNSFILILMAGAVAASTYLLRMSRLVLVGGFVALLVLYNAVEIYRQQALQPGASLSDAFAMSQAEDSDRESSFNITTIALRATFDLAPAEHNYALGLYKLVGVLGAVPFVRGIIFGDSLEYDTTAAALTDFVLPPDAGWSVGTGIISDFYLDFGILGVGLGLFLVGWIGGAVERYARRNPRAETPALIYCLSVALFAELPRYAADFPVRIVAWALLLAWFAKLVDASRRKAHGRLQLRRGDA</sequence>
<keyword evidence="1" id="KW-0472">Membrane</keyword>
<protein>
    <recommendedName>
        <fullName evidence="4">Oligosaccharide repeat unit polymerase</fullName>
    </recommendedName>
</protein>
<feature type="transmembrane region" description="Helical" evidence="1">
    <location>
        <begin position="213"/>
        <end position="230"/>
    </location>
</feature>
<dbReference type="PATRIC" id="fig|442562.3.peg.3341"/>
<keyword evidence="1" id="KW-1133">Transmembrane helix</keyword>
<evidence type="ECO:0008006" key="4">
    <source>
        <dbReference type="Google" id="ProtNLM"/>
    </source>
</evidence>
<dbReference type="AlphaFoldDB" id="A0A017HKS8"/>
<dbReference type="Pfam" id="PF14296">
    <property type="entry name" value="O-ag_pol_Wzy"/>
    <property type="match status" value="1"/>
</dbReference>
<feature type="transmembrane region" description="Helical" evidence="1">
    <location>
        <begin position="31"/>
        <end position="50"/>
    </location>
</feature>
<accession>A0A017HKS8</accession>
<comment type="caution">
    <text evidence="2">The sequence shown here is derived from an EMBL/GenBank/DDBJ whole genome shotgun (WGS) entry which is preliminary data.</text>
</comment>
<reference evidence="2" key="1">
    <citation type="submission" date="2013-02" db="EMBL/GenBank/DDBJ databases">
        <authorList>
            <person name="Fiebig A."/>
            <person name="Goeker M."/>
            <person name="Klenk H.-P.P."/>
        </authorList>
    </citation>
    <scope>NUCLEOTIDE SEQUENCE [LARGE SCALE GENOMIC DNA]</scope>
    <source>
        <strain evidence="2">DSM 19309</strain>
    </source>
</reference>
<evidence type="ECO:0000313" key="3">
    <source>
        <dbReference type="Proteomes" id="UP000019666"/>
    </source>
</evidence>